<accession>A0AAD3XQG3</accession>
<organism evidence="3 4">
    <name type="scientific">Nepenthes gracilis</name>
    <name type="common">Slender pitcher plant</name>
    <dbReference type="NCBI Taxonomy" id="150966"/>
    <lineage>
        <taxon>Eukaryota</taxon>
        <taxon>Viridiplantae</taxon>
        <taxon>Streptophyta</taxon>
        <taxon>Embryophyta</taxon>
        <taxon>Tracheophyta</taxon>
        <taxon>Spermatophyta</taxon>
        <taxon>Magnoliopsida</taxon>
        <taxon>eudicotyledons</taxon>
        <taxon>Gunneridae</taxon>
        <taxon>Pentapetalae</taxon>
        <taxon>Caryophyllales</taxon>
        <taxon>Nepenthaceae</taxon>
        <taxon>Nepenthes</taxon>
    </lineage>
</organism>
<evidence type="ECO:0000256" key="2">
    <source>
        <dbReference type="SAM" id="SignalP"/>
    </source>
</evidence>
<comment type="caution">
    <text evidence="3">The sequence shown here is derived from an EMBL/GenBank/DDBJ whole genome shotgun (WGS) entry which is preliminary data.</text>
</comment>
<keyword evidence="1" id="KW-0472">Membrane</keyword>
<keyword evidence="4" id="KW-1185">Reference proteome</keyword>
<name>A0AAD3XQG3_NEPGR</name>
<evidence type="ECO:0008006" key="5">
    <source>
        <dbReference type="Google" id="ProtNLM"/>
    </source>
</evidence>
<evidence type="ECO:0000256" key="1">
    <source>
        <dbReference type="SAM" id="Phobius"/>
    </source>
</evidence>
<keyword evidence="1" id="KW-0812">Transmembrane</keyword>
<keyword evidence="2" id="KW-0732">Signal</keyword>
<reference evidence="3" key="1">
    <citation type="submission" date="2023-05" db="EMBL/GenBank/DDBJ databases">
        <title>Nepenthes gracilis genome sequencing.</title>
        <authorList>
            <person name="Fukushima K."/>
        </authorList>
    </citation>
    <scope>NUCLEOTIDE SEQUENCE</scope>
    <source>
        <strain evidence="3">SING2019-196</strain>
    </source>
</reference>
<protein>
    <recommendedName>
        <fullName evidence="5">Secreted protein</fullName>
    </recommendedName>
</protein>
<gene>
    <name evidence="3" type="ORF">Nepgr_014770</name>
</gene>
<dbReference type="Proteomes" id="UP001279734">
    <property type="component" value="Unassembled WGS sequence"/>
</dbReference>
<proteinExistence type="predicted"/>
<keyword evidence="1" id="KW-1133">Transmembrane helix</keyword>
<feature type="signal peptide" evidence="2">
    <location>
        <begin position="1"/>
        <end position="28"/>
    </location>
</feature>
<evidence type="ECO:0000313" key="3">
    <source>
        <dbReference type="EMBL" id="GMH12929.1"/>
    </source>
</evidence>
<feature type="transmembrane region" description="Helical" evidence="1">
    <location>
        <begin position="38"/>
        <end position="56"/>
    </location>
</feature>
<dbReference type="AlphaFoldDB" id="A0AAD3XQG3"/>
<evidence type="ECO:0000313" key="4">
    <source>
        <dbReference type="Proteomes" id="UP001279734"/>
    </source>
</evidence>
<feature type="chain" id="PRO_5042204531" description="Secreted protein" evidence="2">
    <location>
        <begin position="29"/>
        <end position="108"/>
    </location>
</feature>
<sequence>MHRCAGVLCRRLHCSSWWAWLLAGSSHCIELPQQKVGQLRFVFIFLVWCLMSLGLLPSWDGAARLAEASMHFDLADLGSRWLLAKASVSWLRLQPVSACCSENRRVGN</sequence>
<dbReference type="EMBL" id="BSYO01000012">
    <property type="protein sequence ID" value="GMH12929.1"/>
    <property type="molecule type" value="Genomic_DNA"/>
</dbReference>